<evidence type="ECO:0000313" key="3">
    <source>
        <dbReference type="Proteomes" id="UP000202037"/>
    </source>
</evidence>
<dbReference type="KEGG" id="vg:26625214"/>
<dbReference type="EMBL" id="KR080202">
    <property type="protein sequence ID" value="AKF14902.1"/>
    <property type="molecule type" value="Genomic_DNA"/>
</dbReference>
<sequence length="106" mass="11758">MADAHRWPGYQLRFCPICGAKCGTHREPDAKHGEVVAYHDHTEPKTGARCRFVGERAAIRAVAFSAADTGISPRQTAEENLHRAQGSKAADELLARLNEQERHPTR</sequence>
<gene>
    <name evidence="2" type="primary">41</name>
    <name evidence="2" type="ORF">SEA_MOORETHEMARYER_41</name>
</gene>
<reference evidence="2 3" key="1">
    <citation type="journal article" date="2015" name="Genome Announc.">
        <title>Genome Sequences of Cluster G Mycobacteriophages Cambiare, FlagStaff, and MOOREtheMARYer.</title>
        <authorList>
            <person name="Pope W.H."/>
            <person name="Augustine D.A."/>
            <person name="Carroll D.C."/>
            <person name="Duncan J.C."/>
            <person name="Harwi K.M."/>
            <person name="Howry R."/>
            <person name="Jagessar B."/>
            <person name="Lum B.A."/>
            <person name="Meinert J.W."/>
            <person name="Migliozzi J.S."/>
            <person name="Milliken K.A."/>
            <person name="Mitchell C.J."/>
            <person name="Nalatwad A.S."/>
            <person name="Orlandini K.C."/>
            <person name="Rhein M.J."/>
            <person name="Saravanan V."/>
            <person name="Seese B.A."/>
            <person name="Schiebel J.G."/>
            <person name="Thomas K.B."/>
            <person name="Adkins N.L."/>
            <person name="Cohen K.L."/>
            <person name="Iyengar V.B."/>
            <person name="Kim H."/>
            <person name="Kramer Z.J."/>
            <person name="Montgomery M.T."/>
            <person name="Schafer C.E."/>
            <person name="Wilkes K.E."/>
            <person name="Grubb S.R."/>
            <person name="Warner M.H."/>
            <person name="Bowman C.A."/>
            <person name="Russell D.A."/>
            <person name="Hatfull G.F."/>
        </authorList>
    </citation>
    <scope>NUCLEOTIDE SEQUENCE [LARGE SCALE GENOMIC DNA]</scope>
</reference>
<keyword evidence="3" id="KW-1185">Reference proteome</keyword>
<protein>
    <submittedName>
        <fullName evidence="2">Uncharacterized protein</fullName>
    </submittedName>
</protein>
<proteinExistence type="predicted"/>
<organism evidence="2 3">
    <name type="scientific">Mycobacterium phage MOOREtheMARYer</name>
    <dbReference type="NCBI Taxonomy" id="1647309"/>
    <lineage>
        <taxon>Viruses</taxon>
        <taxon>Duplodnaviria</taxon>
        <taxon>Heunggongvirae</taxon>
        <taxon>Uroviricota</taxon>
        <taxon>Caudoviricetes</taxon>
        <taxon>Gclasvirinae</taxon>
        <taxon>Pinnievirus</taxon>
        <taxon>Pinnievirus moorethemaryer</taxon>
    </lineage>
</organism>
<accession>A0A0F6SJW0</accession>
<evidence type="ECO:0000313" key="2">
    <source>
        <dbReference type="EMBL" id="AKF14902.1"/>
    </source>
</evidence>
<dbReference type="GeneID" id="26625214"/>
<dbReference type="Proteomes" id="UP000202037">
    <property type="component" value="Segment"/>
</dbReference>
<dbReference type="OrthoDB" id="21131at10239"/>
<evidence type="ECO:0000256" key="1">
    <source>
        <dbReference type="SAM" id="MobiDB-lite"/>
    </source>
</evidence>
<feature type="region of interest" description="Disordered" evidence="1">
    <location>
        <begin position="70"/>
        <end position="89"/>
    </location>
</feature>
<name>A0A0F6SJW0_9CAUD</name>
<dbReference type="RefSeq" id="YP_009198078.1">
    <property type="nucleotide sequence ID" value="NC_028791.1"/>
</dbReference>